<dbReference type="GO" id="GO:0003677">
    <property type="term" value="F:DNA binding"/>
    <property type="evidence" value="ECO:0007669"/>
    <property type="project" value="InterPro"/>
</dbReference>
<sequence length="98" mass="11033">MKTLQDVIAQMPPERRKRVKKMAEESVLEVELQRLRETLAISQQQVAEIMGVTQPAIAALEQRGVDIKLITLKRYIEALGGKLSLKVEMNGETSTFPL</sequence>
<evidence type="ECO:0000313" key="3">
    <source>
        <dbReference type="Proteomes" id="UP000037315"/>
    </source>
</evidence>
<dbReference type="Pfam" id="PF01381">
    <property type="entry name" value="HTH_3"/>
    <property type="match status" value="1"/>
</dbReference>
<feature type="domain" description="HTH cro/C1-type" evidence="1">
    <location>
        <begin position="32"/>
        <end position="86"/>
    </location>
</feature>
<dbReference type="SUPFAM" id="SSF47413">
    <property type="entry name" value="lambda repressor-like DNA-binding domains"/>
    <property type="match status" value="1"/>
</dbReference>
<dbReference type="EMBL" id="LFEJ01000015">
    <property type="protein sequence ID" value="KMV34305.1"/>
    <property type="molecule type" value="Genomic_DNA"/>
</dbReference>
<dbReference type="AlphaFoldDB" id="A0A0J8VP51"/>
<evidence type="ECO:0000259" key="1">
    <source>
        <dbReference type="PROSITE" id="PS50943"/>
    </source>
</evidence>
<evidence type="ECO:0000313" key="2">
    <source>
        <dbReference type="EMBL" id="KMV34305.1"/>
    </source>
</evidence>
<dbReference type="InterPro" id="IPR001387">
    <property type="entry name" value="Cro/C1-type_HTH"/>
</dbReference>
<organism evidence="2 3">
    <name type="scientific">Franconibacter pulveris</name>
    <dbReference type="NCBI Taxonomy" id="435910"/>
    <lineage>
        <taxon>Bacteria</taxon>
        <taxon>Pseudomonadati</taxon>
        <taxon>Pseudomonadota</taxon>
        <taxon>Gammaproteobacteria</taxon>
        <taxon>Enterobacterales</taxon>
        <taxon>Enterobacteriaceae</taxon>
        <taxon>Franconibacter</taxon>
    </lineage>
</organism>
<dbReference type="CDD" id="cd00093">
    <property type="entry name" value="HTH_XRE"/>
    <property type="match status" value="1"/>
</dbReference>
<keyword evidence="3" id="KW-1185">Reference proteome</keyword>
<dbReference type="PATRIC" id="fig|1656095.3.peg.2672"/>
<dbReference type="Gene3D" id="1.10.260.40">
    <property type="entry name" value="lambda repressor-like DNA-binding domains"/>
    <property type="match status" value="1"/>
</dbReference>
<protein>
    <submittedName>
        <fullName evidence="2">Transcriptional regulator</fullName>
    </submittedName>
</protein>
<reference evidence="2 3" key="1">
    <citation type="submission" date="2015-06" db="EMBL/GenBank/DDBJ databases">
        <title>Genome sequencing of Cronobacter sp. strain DJ34 isolated from petroleum contaminated sludge of Duliajan Oil Fields, Assam, India.</title>
        <authorList>
            <person name="Pal S."/>
            <person name="Banerjee T.D."/>
            <person name="Roy A."/>
            <person name="Sar P."/>
            <person name="Kazy S.K."/>
        </authorList>
    </citation>
    <scope>NUCLEOTIDE SEQUENCE [LARGE SCALE GENOMIC DNA]</scope>
    <source>
        <strain evidence="2 3">DJ34</strain>
    </source>
</reference>
<dbReference type="Proteomes" id="UP000037315">
    <property type="component" value="Unassembled WGS sequence"/>
</dbReference>
<gene>
    <name evidence="2" type="ORF">ACH50_12945</name>
</gene>
<dbReference type="InterPro" id="IPR010982">
    <property type="entry name" value="Lambda_DNA-bd_dom_sf"/>
</dbReference>
<dbReference type="OrthoDB" id="129597at2"/>
<accession>A0A0J8VP51</accession>
<name>A0A0J8VP51_9ENTR</name>
<comment type="caution">
    <text evidence="2">The sequence shown here is derived from an EMBL/GenBank/DDBJ whole genome shotgun (WGS) entry which is preliminary data.</text>
</comment>
<dbReference type="STRING" id="1121863.GCA_000621185_03054"/>
<dbReference type="PROSITE" id="PS50943">
    <property type="entry name" value="HTH_CROC1"/>
    <property type="match status" value="1"/>
</dbReference>
<dbReference type="SMART" id="SM00530">
    <property type="entry name" value="HTH_XRE"/>
    <property type="match status" value="1"/>
</dbReference>
<proteinExistence type="predicted"/>
<dbReference type="RefSeq" id="WP_024559443.1">
    <property type="nucleotide sequence ID" value="NZ_LFEJ01000015.1"/>
</dbReference>